<evidence type="ECO:0000313" key="1">
    <source>
        <dbReference type="EMBL" id="AML53421.1"/>
    </source>
</evidence>
<reference evidence="1 2" key="1">
    <citation type="submission" date="2016-02" db="EMBL/GenBank/DDBJ databases">
        <title>Complete genome sequence of Halocynthiibacter arcticus PAMC 20958t from arctic marine sediment.</title>
        <authorList>
            <person name="Lee Y.M."/>
            <person name="Baek K."/>
            <person name="Lee H.K."/>
            <person name="Shin S.C."/>
        </authorList>
    </citation>
    <scope>NUCLEOTIDE SEQUENCE [LARGE SCALE GENOMIC DNA]</scope>
    <source>
        <strain evidence="1">PAMC 20958</strain>
    </source>
</reference>
<organism evidence="1 2">
    <name type="scientific">Falsihalocynthiibacter arcticus</name>
    <dbReference type="NCBI Taxonomy" id="1579316"/>
    <lineage>
        <taxon>Bacteria</taxon>
        <taxon>Pseudomonadati</taxon>
        <taxon>Pseudomonadota</taxon>
        <taxon>Alphaproteobacteria</taxon>
        <taxon>Rhodobacterales</taxon>
        <taxon>Roseobacteraceae</taxon>
        <taxon>Falsihalocynthiibacter</taxon>
    </lineage>
</organism>
<dbReference type="OrthoDB" id="9808314at2"/>
<dbReference type="EMBL" id="CP014327">
    <property type="protein sequence ID" value="AML53421.1"/>
    <property type="molecule type" value="Genomic_DNA"/>
</dbReference>
<dbReference type="AlphaFoldDB" id="A0A126V511"/>
<accession>A0A126V511</accession>
<protein>
    <submittedName>
        <fullName evidence="1">Uncharacterized protein</fullName>
    </submittedName>
</protein>
<dbReference type="STRING" id="1579316.RC74_21105"/>
<gene>
    <name evidence="1" type="ORF">RC74_21105</name>
</gene>
<keyword evidence="2" id="KW-1185">Reference proteome</keyword>
<sequence length="70" mass="8000">MAFETLKTAILLLLDEIEKAPEDVHILQESLREKLSEMRALGLPVPEDLEAFERALEDESAEDYFNNLPV</sequence>
<dbReference type="Proteomes" id="UP000070371">
    <property type="component" value="Chromosome"/>
</dbReference>
<proteinExistence type="predicted"/>
<name>A0A126V511_9RHOB</name>
<dbReference type="KEGG" id="hat:RC74_21105"/>
<evidence type="ECO:0000313" key="2">
    <source>
        <dbReference type="Proteomes" id="UP000070371"/>
    </source>
</evidence>
<dbReference type="RefSeq" id="WP_039002504.1">
    <property type="nucleotide sequence ID" value="NZ_CP014327.1"/>
</dbReference>